<dbReference type="InterPro" id="IPR036611">
    <property type="entry name" value="Trigger_fac_ribosome-bd_sf"/>
</dbReference>
<keyword evidence="5 9" id="KW-0697">Rotamase</keyword>
<keyword evidence="7 9" id="KW-0413">Isomerase</keyword>
<keyword evidence="9 11" id="KW-0132">Cell division</keyword>
<feature type="coiled-coil region" evidence="12">
    <location>
        <begin position="263"/>
        <end position="290"/>
    </location>
</feature>
<dbReference type="Gene3D" id="3.10.50.40">
    <property type="match status" value="1"/>
</dbReference>
<dbReference type="InterPro" id="IPR046357">
    <property type="entry name" value="PPIase_dom_sf"/>
</dbReference>
<organism evidence="14 15">
    <name type="scientific">Geoalkalibacter halelectricus</name>
    <dbReference type="NCBI Taxonomy" id="2847045"/>
    <lineage>
        <taxon>Bacteria</taxon>
        <taxon>Pseudomonadati</taxon>
        <taxon>Thermodesulfobacteriota</taxon>
        <taxon>Desulfuromonadia</taxon>
        <taxon>Desulfuromonadales</taxon>
        <taxon>Geoalkalibacteraceae</taxon>
        <taxon>Geoalkalibacter</taxon>
    </lineage>
</organism>
<dbReference type="InterPro" id="IPR037041">
    <property type="entry name" value="Trigger_fac_C_sf"/>
</dbReference>
<evidence type="ECO:0000256" key="11">
    <source>
        <dbReference type="RuleBase" id="RU003914"/>
    </source>
</evidence>
<dbReference type="Pfam" id="PF05697">
    <property type="entry name" value="Trigger_N"/>
    <property type="match status" value="1"/>
</dbReference>
<keyword evidence="9 11" id="KW-0131">Cell cycle</keyword>
<comment type="domain">
    <text evidence="9">Consists of 3 domains; the N-terminus binds the ribosome, the middle domain has PPIase activity, while the C-terminus has intrinsic chaperone activity on its own.</text>
</comment>
<name>A0ABY5ZVF1_9BACT</name>
<evidence type="ECO:0000256" key="6">
    <source>
        <dbReference type="ARBA" id="ARBA00023186"/>
    </source>
</evidence>
<evidence type="ECO:0000256" key="1">
    <source>
        <dbReference type="ARBA" id="ARBA00000971"/>
    </source>
</evidence>
<evidence type="ECO:0000256" key="8">
    <source>
        <dbReference type="ARBA" id="ARBA00029986"/>
    </source>
</evidence>
<comment type="similarity">
    <text evidence="2 9 11">Belongs to the FKBP-type PPIase family. Tig subfamily.</text>
</comment>
<evidence type="ECO:0000313" key="14">
    <source>
        <dbReference type="EMBL" id="UWZ81186.1"/>
    </source>
</evidence>
<keyword evidence="6 9" id="KW-0143">Chaperone</keyword>
<evidence type="ECO:0000256" key="4">
    <source>
        <dbReference type="ARBA" id="ARBA00016902"/>
    </source>
</evidence>
<dbReference type="HAMAP" id="MF_00303">
    <property type="entry name" value="Trigger_factor_Tig"/>
    <property type="match status" value="1"/>
</dbReference>
<evidence type="ECO:0000256" key="3">
    <source>
        <dbReference type="ARBA" id="ARBA00013194"/>
    </source>
</evidence>
<dbReference type="Pfam" id="PF00254">
    <property type="entry name" value="FKBP_C"/>
    <property type="match status" value="1"/>
</dbReference>
<feature type="domain" description="PPIase FKBP-type" evidence="13">
    <location>
        <begin position="166"/>
        <end position="246"/>
    </location>
</feature>
<keyword evidence="12" id="KW-0175">Coiled coil</keyword>
<protein>
    <recommendedName>
        <fullName evidence="4 9">Trigger factor</fullName>
        <shortName evidence="9">TF</shortName>
        <ecNumber evidence="3 9">5.2.1.8</ecNumber>
    </recommendedName>
    <alternativeName>
        <fullName evidence="8 9">PPIase</fullName>
    </alternativeName>
</protein>
<evidence type="ECO:0000256" key="7">
    <source>
        <dbReference type="ARBA" id="ARBA00023235"/>
    </source>
</evidence>
<evidence type="ECO:0000259" key="13">
    <source>
        <dbReference type="PROSITE" id="PS50059"/>
    </source>
</evidence>
<dbReference type="SUPFAM" id="SSF102735">
    <property type="entry name" value="Trigger factor ribosome-binding domain"/>
    <property type="match status" value="1"/>
</dbReference>
<dbReference type="SUPFAM" id="SSF54534">
    <property type="entry name" value="FKBP-like"/>
    <property type="match status" value="1"/>
</dbReference>
<dbReference type="EC" id="5.2.1.8" evidence="3 9"/>
<dbReference type="GO" id="GO:0003755">
    <property type="term" value="F:peptidyl-prolyl cis-trans isomerase activity"/>
    <property type="evidence" value="ECO:0007669"/>
    <property type="project" value="UniProtKB-EC"/>
</dbReference>
<dbReference type="NCBIfam" id="TIGR00115">
    <property type="entry name" value="tig"/>
    <property type="match status" value="1"/>
</dbReference>
<evidence type="ECO:0000256" key="5">
    <source>
        <dbReference type="ARBA" id="ARBA00023110"/>
    </source>
</evidence>
<proteinExistence type="inferred from homology"/>
<dbReference type="Gene3D" id="3.30.70.1050">
    <property type="entry name" value="Trigger factor ribosome-binding domain"/>
    <property type="match status" value="1"/>
</dbReference>
<dbReference type="PROSITE" id="PS50059">
    <property type="entry name" value="FKBP_PPIASE"/>
    <property type="match status" value="1"/>
</dbReference>
<dbReference type="Gene3D" id="1.10.3120.10">
    <property type="entry name" value="Trigger factor, C-terminal domain"/>
    <property type="match status" value="1"/>
</dbReference>
<evidence type="ECO:0000256" key="12">
    <source>
        <dbReference type="SAM" id="Coils"/>
    </source>
</evidence>
<evidence type="ECO:0000256" key="10">
    <source>
        <dbReference type="PROSITE-ProRule" id="PRU00277"/>
    </source>
</evidence>
<sequence length="444" mass="50108">MDGLSVKIENVSDVKKKLFIEVEAAKVDAEIEKVYQKIGRTAKIKGFRPGKVPRSVLEKYYAPEMEQQVLNRLINDSYFKALIDNKIPAVSDPEITDNGTLEKGQPFSYQVQVEVKPEIEPKDYVGLELQKERFESDPQVVDNQLEEMRNGRAEMVVSERDEARAGDTVVIDFEGFVDGEAFQNGSAENYQLELGSGTFLPGFEEQLVGMKRGEEREVNVSFPESYGVENLSGKPALFKVSLKDIKEKKVPDLDDAFAKSFGVDTLEALRQRLLENYESREKQRIEAELRERLVNALLERNSFEVPAVMVADQCRQMFEDARRRLAAQGMSMEMLGMDEDRFAAQYREQAENQVKGSLILEAIGRQEQIKVDEAEIDARMQEISAMAGVPIEEVRKRFGNSEARPALVGRIIEDKVFDFLVDKASVSEVAAEELNPAEEAGQEA</sequence>
<dbReference type="SUPFAM" id="SSF109998">
    <property type="entry name" value="Triger factor/SurA peptide-binding domain-like"/>
    <property type="match status" value="1"/>
</dbReference>
<dbReference type="PANTHER" id="PTHR30560:SF3">
    <property type="entry name" value="TRIGGER FACTOR-LIKE PROTEIN TIG, CHLOROPLASTIC"/>
    <property type="match status" value="1"/>
</dbReference>
<keyword evidence="9" id="KW-0963">Cytoplasm</keyword>
<dbReference type="RefSeq" id="WP_260749559.1">
    <property type="nucleotide sequence ID" value="NZ_CP092109.1"/>
</dbReference>
<dbReference type="InterPro" id="IPR008880">
    <property type="entry name" value="Trigger_fac_C"/>
</dbReference>
<dbReference type="InterPro" id="IPR008881">
    <property type="entry name" value="Trigger_fac_ribosome-bd_bac"/>
</dbReference>
<comment type="function">
    <text evidence="9">Involved in protein export. Acts as a chaperone by maintaining the newly synthesized protein in an open conformation. Functions as a peptidyl-prolyl cis-trans isomerase.</text>
</comment>
<dbReference type="Proteomes" id="UP001060414">
    <property type="component" value="Chromosome"/>
</dbReference>
<comment type="subcellular location">
    <subcellularLocation>
        <location evidence="9">Cytoplasm</location>
    </subcellularLocation>
    <text evidence="9">About half TF is bound to the ribosome near the polypeptide exit tunnel while the other half is free in the cytoplasm.</text>
</comment>
<accession>A0ABY5ZVF1</accession>
<comment type="catalytic activity">
    <reaction evidence="1 9 10">
        <text>[protein]-peptidylproline (omega=180) = [protein]-peptidylproline (omega=0)</text>
        <dbReference type="Rhea" id="RHEA:16237"/>
        <dbReference type="Rhea" id="RHEA-COMP:10747"/>
        <dbReference type="Rhea" id="RHEA-COMP:10748"/>
        <dbReference type="ChEBI" id="CHEBI:83833"/>
        <dbReference type="ChEBI" id="CHEBI:83834"/>
        <dbReference type="EC" id="5.2.1.8"/>
    </reaction>
</comment>
<dbReference type="InterPro" id="IPR001179">
    <property type="entry name" value="PPIase_FKBP_dom"/>
</dbReference>
<dbReference type="PANTHER" id="PTHR30560">
    <property type="entry name" value="TRIGGER FACTOR CHAPERONE AND PEPTIDYL-PROLYL CIS/TRANS ISOMERASE"/>
    <property type="match status" value="1"/>
</dbReference>
<reference evidence="14" key="1">
    <citation type="journal article" date="2022" name="Environ. Microbiol.">
        <title>Geoalkalibacter halelectricus SAP #1 sp. nov. possessing extracellular electron transfer and mineral#reducing capabilities from a haloalkaline environment.</title>
        <authorList>
            <person name="Yadav S."/>
            <person name="Singh R."/>
            <person name="Sundharam S.S."/>
            <person name="Chaudhary S."/>
            <person name="Krishnamurthi S."/>
            <person name="Patil S.A."/>
        </authorList>
    </citation>
    <scope>NUCLEOTIDE SEQUENCE</scope>
    <source>
        <strain evidence="14">SAP-1</strain>
    </source>
</reference>
<keyword evidence="15" id="KW-1185">Reference proteome</keyword>
<dbReference type="InterPro" id="IPR005215">
    <property type="entry name" value="Trig_fac"/>
</dbReference>
<evidence type="ECO:0000256" key="9">
    <source>
        <dbReference type="HAMAP-Rule" id="MF_00303"/>
    </source>
</evidence>
<gene>
    <name evidence="9 14" type="primary">tig</name>
    <name evidence="14" type="ORF">L9S41_07270</name>
</gene>
<dbReference type="Pfam" id="PF05698">
    <property type="entry name" value="Trigger_C"/>
    <property type="match status" value="1"/>
</dbReference>
<dbReference type="EMBL" id="CP092109">
    <property type="protein sequence ID" value="UWZ81186.1"/>
    <property type="molecule type" value="Genomic_DNA"/>
</dbReference>
<evidence type="ECO:0000313" key="15">
    <source>
        <dbReference type="Proteomes" id="UP001060414"/>
    </source>
</evidence>
<evidence type="ECO:0000256" key="2">
    <source>
        <dbReference type="ARBA" id="ARBA00005464"/>
    </source>
</evidence>
<dbReference type="PIRSF" id="PIRSF003095">
    <property type="entry name" value="Trigger_factor"/>
    <property type="match status" value="1"/>
</dbReference>
<dbReference type="InterPro" id="IPR027304">
    <property type="entry name" value="Trigger_fact/SurA_dom_sf"/>
</dbReference>